<name>A0A383DQJ7_9ZZZZ</name>
<evidence type="ECO:0000313" key="1">
    <source>
        <dbReference type="EMBL" id="SVE46776.1"/>
    </source>
</evidence>
<dbReference type="AlphaFoldDB" id="A0A383DQJ7"/>
<organism evidence="1">
    <name type="scientific">marine metagenome</name>
    <dbReference type="NCBI Taxonomy" id="408172"/>
    <lineage>
        <taxon>unclassified sequences</taxon>
        <taxon>metagenomes</taxon>
        <taxon>ecological metagenomes</taxon>
    </lineage>
</organism>
<dbReference type="EMBL" id="UINC01219344">
    <property type="protein sequence ID" value="SVE46776.1"/>
    <property type="molecule type" value="Genomic_DNA"/>
</dbReference>
<proteinExistence type="predicted"/>
<gene>
    <name evidence="1" type="ORF">METZ01_LOCUS499630</name>
</gene>
<sequence>MEYQVMKYWKSPPIMFQKVRQRPVIAESLKVNQFSVLSRAFHLSIIHIL</sequence>
<accession>A0A383DQJ7</accession>
<reference evidence="1" key="1">
    <citation type="submission" date="2018-05" db="EMBL/GenBank/DDBJ databases">
        <authorList>
            <person name="Lanie J.A."/>
            <person name="Ng W.-L."/>
            <person name="Kazmierczak K.M."/>
            <person name="Andrzejewski T.M."/>
            <person name="Davidsen T.M."/>
            <person name="Wayne K.J."/>
            <person name="Tettelin H."/>
            <person name="Glass J.I."/>
            <person name="Rusch D."/>
            <person name="Podicherti R."/>
            <person name="Tsui H.-C.T."/>
            <person name="Winkler M.E."/>
        </authorList>
    </citation>
    <scope>NUCLEOTIDE SEQUENCE</scope>
</reference>
<protein>
    <submittedName>
        <fullName evidence="1">Uncharacterized protein</fullName>
    </submittedName>
</protein>